<name>A0A1G5BGK9_9FLAO</name>
<protein>
    <submittedName>
        <fullName evidence="3">Autotransporter beta-domain-containing protein</fullName>
    </submittedName>
</protein>
<sequence>MKKTILLLALFGIHCMGAQETAKEPIFAMGPMVRVHGIYSLQFGDHYLADANDPQVSFGMNLSLFDVYGFRLAGGIDHLFYKTHDIEMAADVSRTKYTAVYGAISYDIPITEKFLIQPYVGVGWANLNFKRSDENGSSNFYADFDNVGVSSQQGAEVRVGVYFDYRLAKVVSVFTGVNYIYGSYDIDTAREYRDYFGNSSGMQLNLGFKIGLSKRDKNKSFQ</sequence>
<dbReference type="InterPro" id="IPR005546">
    <property type="entry name" value="Autotransporte_beta"/>
</dbReference>
<keyword evidence="4" id="KW-1185">Reference proteome</keyword>
<accession>A0A1G5BGK9</accession>
<dbReference type="Pfam" id="PF03797">
    <property type="entry name" value="Autotransporter"/>
    <property type="match status" value="1"/>
</dbReference>
<keyword evidence="1" id="KW-0732">Signal</keyword>
<gene>
    <name evidence="3" type="ORF">SAMN02927903_00370</name>
</gene>
<proteinExistence type="predicted"/>
<evidence type="ECO:0000256" key="1">
    <source>
        <dbReference type="SAM" id="SignalP"/>
    </source>
</evidence>
<feature type="chain" id="PRO_5011614193" evidence="1">
    <location>
        <begin position="19"/>
        <end position="222"/>
    </location>
</feature>
<dbReference type="Gene3D" id="2.40.128.130">
    <property type="entry name" value="Autotransporter beta-domain"/>
    <property type="match status" value="1"/>
</dbReference>
<dbReference type="OrthoDB" id="1365408at2"/>
<dbReference type="InterPro" id="IPR036709">
    <property type="entry name" value="Autotransporte_beta_dom_sf"/>
</dbReference>
<dbReference type="EMBL" id="FMVF01000002">
    <property type="protein sequence ID" value="SCX89249.1"/>
    <property type="molecule type" value="Genomic_DNA"/>
</dbReference>
<reference evidence="3 4" key="1">
    <citation type="submission" date="2016-10" db="EMBL/GenBank/DDBJ databases">
        <authorList>
            <person name="de Groot N.N."/>
        </authorList>
    </citation>
    <scope>NUCLEOTIDE SEQUENCE [LARGE SCALE GENOMIC DNA]</scope>
    <source>
        <strain evidence="3 4">CGMCC 1.7031</strain>
    </source>
</reference>
<evidence type="ECO:0000313" key="4">
    <source>
        <dbReference type="Proteomes" id="UP000199354"/>
    </source>
</evidence>
<dbReference type="Proteomes" id="UP000199354">
    <property type="component" value="Unassembled WGS sequence"/>
</dbReference>
<dbReference type="SUPFAM" id="SSF103515">
    <property type="entry name" value="Autotransporter"/>
    <property type="match status" value="1"/>
</dbReference>
<evidence type="ECO:0000313" key="3">
    <source>
        <dbReference type="EMBL" id="SCX89249.1"/>
    </source>
</evidence>
<evidence type="ECO:0000259" key="2">
    <source>
        <dbReference type="Pfam" id="PF03797"/>
    </source>
</evidence>
<dbReference type="AlphaFoldDB" id="A0A1G5BGK9"/>
<feature type="domain" description="Autotransporter" evidence="2">
    <location>
        <begin position="95"/>
        <end position="196"/>
    </location>
</feature>
<dbReference type="RefSeq" id="WP_091140595.1">
    <property type="nucleotide sequence ID" value="NZ_FMVF01000002.1"/>
</dbReference>
<dbReference type="STRING" id="490189.SAMN02927903_00370"/>
<organism evidence="3 4">
    <name type="scientific">Flavobacterium caeni</name>
    <dbReference type="NCBI Taxonomy" id="490189"/>
    <lineage>
        <taxon>Bacteria</taxon>
        <taxon>Pseudomonadati</taxon>
        <taxon>Bacteroidota</taxon>
        <taxon>Flavobacteriia</taxon>
        <taxon>Flavobacteriales</taxon>
        <taxon>Flavobacteriaceae</taxon>
        <taxon>Flavobacterium</taxon>
    </lineage>
</organism>
<feature type="signal peptide" evidence="1">
    <location>
        <begin position="1"/>
        <end position="18"/>
    </location>
</feature>